<dbReference type="RefSeq" id="WP_268907500.1">
    <property type="nucleotide sequence ID" value="NZ_AP024086.1"/>
</dbReference>
<accession>A0A8D5JQG4</accession>
<name>A0A8D5JQG4_9BACT</name>
<dbReference type="GO" id="GO:0006396">
    <property type="term" value="P:RNA processing"/>
    <property type="evidence" value="ECO:0007669"/>
    <property type="project" value="InterPro"/>
</dbReference>
<comment type="similarity">
    <text evidence="1">Belongs to the tRNA nucleotidyltransferase/poly(A) polymerase family.</text>
</comment>
<dbReference type="EMBL" id="AP024086">
    <property type="protein sequence ID" value="BCL59991.1"/>
    <property type="molecule type" value="Genomic_DNA"/>
</dbReference>
<organism evidence="4 5">
    <name type="scientific">Desulfomarina profundi</name>
    <dbReference type="NCBI Taxonomy" id="2772557"/>
    <lineage>
        <taxon>Bacteria</taxon>
        <taxon>Pseudomonadati</taxon>
        <taxon>Thermodesulfobacteriota</taxon>
        <taxon>Desulfobulbia</taxon>
        <taxon>Desulfobulbales</taxon>
        <taxon>Desulfobulbaceae</taxon>
        <taxon>Desulfomarina</taxon>
    </lineage>
</organism>
<dbReference type="Proteomes" id="UP000826725">
    <property type="component" value="Chromosome"/>
</dbReference>
<feature type="domain" description="Poly A polymerase head" evidence="3">
    <location>
        <begin position="36"/>
        <end position="60"/>
    </location>
</feature>
<proteinExistence type="inferred from homology"/>
<keyword evidence="2" id="KW-0472">Membrane</keyword>
<evidence type="ECO:0000256" key="1">
    <source>
        <dbReference type="RuleBase" id="RU003953"/>
    </source>
</evidence>
<dbReference type="InterPro" id="IPR002646">
    <property type="entry name" value="PolA_pol_head_dom"/>
</dbReference>
<protein>
    <recommendedName>
        <fullName evidence="3">Poly A polymerase head domain-containing protein</fullName>
    </recommendedName>
</protein>
<keyword evidence="1" id="KW-0694">RNA-binding</keyword>
<gene>
    <name evidence="4" type="ORF">DGMP_06840</name>
</gene>
<sequence length="97" mass="10405">MCKVKLQNLARLSAYYPERLLKALAEAAGRDGIELHVVGGTVRDMLMGKHPGDLDIALEKGAIPFVHTVISTLGGGALLIFPVLRLKGPAWSGRTSR</sequence>
<evidence type="ECO:0000313" key="4">
    <source>
        <dbReference type="EMBL" id="BCL59991.1"/>
    </source>
</evidence>
<dbReference type="GO" id="GO:0016779">
    <property type="term" value="F:nucleotidyltransferase activity"/>
    <property type="evidence" value="ECO:0007669"/>
    <property type="project" value="InterPro"/>
</dbReference>
<dbReference type="KEGG" id="dbk:DGMP_06840"/>
<keyword evidence="2" id="KW-0812">Transmembrane</keyword>
<feature type="transmembrane region" description="Helical" evidence="2">
    <location>
        <begin position="62"/>
        <end position="84"/>
    </location>
</feature>
<evidence type="ECO:0000313" key="5">
    <source>
        <dbReference type="Proteomes" id="UP000826725"/>
    </source>
</evidence>
<keyword evidence="5" id="KW-1185">Reference proteome</keyword>
<dbReference type="AlphaFoldDB" id="A0A8D5JQG4"/>
<dbReference type="GO" id="GO:0003723">
    <property type="term" value="F:RNA binding"/>
    <property type="evidence" value="ECO:0007669"/>
    <property type="project" value="UniProtKB-KW"/>
</dbReference>
<reference evidence="4" key="1">
    <citation type="submission" date="2020-09" db="EMBL/GenBank/DDBJ databases">
        <title>Desulfogranum mesoprofundum gen. nov., sp. nov., a novel mesophilic, sulfate-reducing chemolithoautotroph isolated from a deep-sea hydrothermal vent chimney in the Suiyo Seamount.</title>
        <authorList>
            <person name="Hashimoto Y."/>
            <person name="Nakagawa S."/>
        </authorList>
    </citation>
    <scope>NUCLEOTIDE SEQUENCE</scope>
    <source>
        <strain evidence="4">KT2</strain>
    </source>
</reference>
<keyword evidence="2" id="KW-1133">Transmembrane helix</keyword>
<evidence type="ECO:0000259" key="3">
    <source>
        <dbReference type="Pfam" id="PF01743"/>
    </source>
</evidence>
<evidence type="ECO:0000256" key="2">
    <source>
        <dbReference type="SAM" id="Phobius"/>
    </source>
</evidence>
<dbReference type="Pfam" id="PF01743">
    <property type="entry name" value="PolyA_pol"/>
    <property type="match status" value="1"/>
</dbReference>
<keyword evidence="1" id="KW-0808">Transferase</keyword>